<reference evidence="1" key="2">
    <citation type="submission" date="2022-09" db="EMBL/GenBank/DDBJ databases">
        <title>Genome-inferred correspondence between phylogeny and metabolic traits in the wild Drosophila gut microbiome.</title>
        <authorList>
            <person name="Bueno E."/>
            <person name="Blow F."/>
            <person name="Douglas A.E."/>
        </authorList>
    </citation>
    <scope>NUCLEOTIDE SEQUENCE</scope>
    <source>
        <strain evidence="1">Dm-2019-70</strain>
    </source>
</reference>
<sequence>MMQINLVLGSSREKSLGRRVFNYLKNQQNDFEQQSAVHLNFLAVGDYQLPFFYEDVAPMNNQDRHLPAQQQAWLDDMEQASGYIFITPEYNHSFPAVLKNGLDYLAFQTAKKPALIMSYSDNARAGQFGGVDLTPVLTRLGMTVLPPLVGIGNVQKNFNEAGEFLENAPSKDFYHQKLQQTVEKIAFYSRLFADNPFTPQS</sequence>
<gene>
    <name evidence="1" type="ORF">JK167_00895</name>
</gene>
<dbReference type="PANTHER" id="PTHR30543:SF21">
    <property type="entry name" value="NAD(P)H-DEPENDENT FMN REDUCTASE LOT6"/>
    <property type="match status" value="1"/>
</dbReference>
<dbReference type="InterPro" id="IPR029039">
    <property type="entry name" value="Flavoprotein-like_sf"/>
</dbReference>
<dbReference type="Pfam" id="PF03358">
    <property type="entry name" value="FMN_red"/>
    <property type="match status" value="1"/>
</dbReference>
<dbReference type="GO" id="GO:0016491">
    <property type="term" value="F:oxidoreductase activity"/>
    <property type="evidence" value="ECO:0007669"/>
    <property type="project" value="InterPro"/>
</dbReference>
<proteinExistence type="predicted"/>
<dbReference type="Gene3D" id="3.40.50.360">
    <property type="match status" value="1"/>
</dbReference>
<dbReference type="SUPFAM" id="SSF52218">
    <property type="entry name" value="Flavoproteins"/>
    <property type="match status" value="1"/>
</dbReference>
<dbReference type="Proteomes" id="UP000676478">
    <property type="component" value="Unassembled WGS sequence"/>
</dbReference>
<dbReference type="OrthoDB" id="9812295at2"/>
<dbReference type="InterPro" id="IPR050712">
    <property type="entry name" value="NAD(P)H-dep_reductase"/>
</dbReference>
<evidence type="ECO:0000313" key="2">
    <source>
        <dbReference type="Proteomes" id="UP000676478"/>
    </source>
</evidence>
<dbReference type="InterPro" id="IPR005025">
    <property type="entry name" value="FMN_Rdtase-like_dom"/>
</dbReference>
<evidence type="ECO:0000313" key="1">
    <source>
        <dbReference type="EMBL" id="MBS1009387.1"/>
    </source>
</evidence>
<dbReference type="PANTHER" id="PTHR30543">
    <property type="entry name" value="CHROMATE REDUCTASE"/>
    <property type="match status" value="1"/>
</dbReference>
<name>A0A0C1MDG2_LEVBR</name>
<dbReference type="AlphaFoldDB" id="A0A0C1MDG2"/>
<organism evidence="1 2">
    <name type="scientific">Levilactobacillus brevis</name>
    <name type="common">Lactobacillus brevis</name>
    <dbReference type="NCBI Taxonomy" id="1580"/>
    <lineage>
        <taxon>Bacteria</taxon>
        <taxon>Bacillati</taxon>
        <taxon>Bacillota</taxon>
        <taxon>Bacilli</taxon>
        <taxon>Lactobacillales</taxon>
        <taxon>Lactobacillaceae</taxon>
        <taxon>Levilactobacillus</taxon>
    </lineage>
</organism>
<dbReference type="RefSeq" id="WP_039104717.1">
    <property type="nucleotide sequence ID" value="NZ_CAKMAP010000002.1"/>
</dbReference>
<accession>A0A0C1MDG2</accession>
<dbReference type="GO" id="GO:0010181">
    <property type="term" value="F:FMN binding"/>
    <property type="evidence" value="ECO:0007669"/>
    <property type="project" value="TreeGrafter"/>
</dbReference>
<dbReference type="EMBL" id="JAERKF010000001">
    <property type="protein sequence ID" value="MBS1009387.1"/>
    <property type="molecule type" value="Genomic_DNA"/>
</dbReference>
<reference evidence="1" key="1">
    <citation type="submission" date="2020-12" db="EMBL/GenBank/DDBJ databases">
        <authorList>
            <person name="Mcmullen J.G."/>
        </authorList>
    </citation>
    <scope>NUCLEOTIDE SEQUENCE</scope>
    <source>
        <strain evidence="1">Dm-2019-70</strain>
    </source>
</reference>
<dbReference type="GO" id="GO:0005829">
    <property type="term" value="C:cytosol"/>
    <property type="evidence" value="ECO:0007669"/>
    <property type="project" value="TreeGrafter"/>
</dbReference>
<protein>
    <submittedName>
        <fullName evidence="1">NAD(P)H-dependent oxidoreductase</fullName>
    </submittedName>
</protein>
<comment type="caution">
    <text evidence="1">The sequence shown here is derived from an EMBL/GenBank/DDBJ whole genome shotgun (WGS) entry which is preliminary data.</text>
</comment>